<gene>
    <name evidence="7" type="ORF">C8D90_103236</name>
</gene>
<feature type="signal peptide" evidence="5">
    <location>
        <begin position="1"/>
        <end position="30"/>
    </location>
</feature>
<dbReference type="SMART" id="SM00849">
    <property type="entry name" value="Lactamase_B"/>
    <property type="match status" value="1"/>
</dbReference>
<dbReference type="InterPro" id="IPR001279">
    <property type="entry name" value="Metallo-B-lactamas"/>
</dbReference>
<evidence type="ECO:0000259" key="6">
    <source>
        <dbReference type="SMART" id="SM00849"/>
    </source>
</evidence>
<dbReference type="AlphaFoldDB" id="A0A370QVA0"/>
<proteinExistence type="inferred from homology"/>
<keyword evidence="2" id="KW-0479">Metal-binding</keyword>
<comment type="similarity">
    <text evidence="1">Belongs to the metallo-beta-lactamase superfamily.</text>
</comment>
<dbReference type="Pfam" id="PF00753">
    <property type="entry name" value="Lactamase_B"/>
    <property type="match status" value="1"/>
</dbReference>
<dbReference type="Proteomes" id="UP000254848">
    <property type="component" value="Unassembled WGS sequence"/>
</dbReference>
<keyword evidence="3 7" id="KW-0378">Hydrolase</keyword>
<feature type="chain" id="PRO_5016736495" evidence="5">
    <location>
        <begin position="31"/>
        <end position="337"/>
    </location>
</feature>
<keyword evidence="5" id="KW-0732">Signal</keyword>
<comment type="caution">
    <text evidence="7">The sequence shown here is derived from an EMBL/GenBank/DDBJ whole genome shotgun (WGS) entry which is preliminary data.</text>
</comment>
<evidence type="ECO:0000313" key="8">
    <source>
        <dbReference type="Proteomes" id="UP000254848"/>
    </source>
</evidence>
<keyword evidence="4" id="KW-0862">Zinc</keyword>
<evidence type="ECO:0000256" key="3">
    <source>
        <dbReference type="ARBA" id="ARBA00022801"/>
    </source>
</evidence>
<feature type="domain" description="Metallo-beta-lactamase" evidence="6">
    <location>
        <begin position="102"/>
        <end position="307"/>
    </location>
</feature>
<protein>
    <submittedName>
        <fullName evidence="7">Glyoxylase-like metal-dependent hydrolase (Beta-lactamase superfamily II)</fullName>
    </submittedName>
</protein>
<accession>A0A370QVA0</accession>
<keyword evidence="8" id="KW-1185">Reference proteome</keyword>
<dbReference type="CDD" id="cd07720">
    <property type="entry name" value="OPHC2-like_MBL-fold"/>
    <property type="match status" value="1"/>
</dbReference>
<dbReference type="RefSeq" id="WP_115458028.1">
    <property type="nucleotide sequence ID" value="NZ_QRAP01000003.1"/>
</dbReference>
<dbReference type="PANTHER" id="PTHR42978">
    <property type="entry name" value="QUORUM-QUENCHING LACTONASE YTNP-RELATED-RELATED"/>
    <property type="match status" value="1"/>
</dbReference>
<name>A0A370QVA0_9GAMM</name>
<dbReference type="GO" id="GO:0016787">
    <property type="term" value="F:hydrolase activity"/>
    <property type="evidence" value="ECO:0007669"/>
    <property type="project" value="UniProtKB-KW"/>
</dbReference>
<dbReference type="GO" id="GO:0046872">
    <property type="term" value="F:metal ion binding"/>
    <property type="evidence" value="ECO:0007669"/>
    <property type="project" value="UniProtKB-KW"/>
</dbReference>
<sequence>MNIRKKTIAACLALASAGIAATALPLSALAAPSQQQQQQQQQQQTQVPGYYRYAVGDFTVTAVYDGFVNISPTLLKGIEAKDAEALFQRMFQVTGKDGVQTAVNAFLVDNGKDLVLIDSGAASCFGPTTGNILNNIRAAGYAPEAVKTVLLTHMHPDHICGLVAEGKAVFPNATVMASQGESDFWLSAQAMAAAPEAHRASFKTAQDAIAPYAAKNAFRTFNNGDAILPGINTVPTPGHTPGHTSLMLHSGQNKMLIWGDIVHSHSVQFARPEVAIEYDSDSQKAVETRKAVFAEAAKGKWLIGGAHLPFPGIGHVRQEDKGYAWVPVEYAPLPQKN</sequence>
<organism evidence="7 8">
    <name type="scientific">Enterobacillus tribolii</name>
    <dbReference type="NCBI Taxonomy" id="1487935"/>
    <lineage>
        <taxon>Bacteria</taxon>
        <taxon>Pseudomonadati</taxon>
        <taxon>Pseudomonadota</taxon>
        <taxon>Gammaproteobacteria</taxon>
        <taxon>Enterobacterales</taxon>
        <taxon>Hafniaceae</taxon>
        <taxon>Enterobacillus</taxon>
    </lineage>
</organism>
<dbReference type="SUPFAM" id="SSF56281">
    <property type="entry name" value="Metallo-hydrolase/oxidoreductase"/>
    <property type="match status" value="1"/>
</dbReference>
<evidence type="ECO:0000256" key="1">
    <source>
        <dbReference type="ARBA" id="ARBA00007749"/>
    </source>
</evidence>
<reference evidence="7 8" key="1">
    <citation type="submission" date="2018-07" db="EMBL/GenBank/DDBJ databases">
        <title>Genomic Encyclopedia of Type Strains, Phase IV (KMG-IV): sequencing the most valuable type-strain genomes for metagenomic binning, comparative biology and taxonomic classification.</title>
        <authorList>
            <person name="Goeker M."/>
        </authorList>
    </citation>
    <scope>NUCLEOTIDE SEQUENCE [LARGE SCALE GENOMIC DNA]</scope>
    <source>
        <strain evidence="7 8">DSM 103736</strain>
    </source>
</reference>
<dbReference type="EMBL" id="QRAP01000003">
    <property type="protein sequence ID" value="RDK92843.1"/>
    <property type="molecule type" value="Genomic_DNA"/>
</dbReference>
<dbReference type="InterPro" id="IPR036866">
    <property type="entry name" value="RibonucZ/Hydroxyglut_hydro"/>
</dbReference>
<evidence type="ECO:0000313" key="7">
    <source>
        <dbReference type="EMBL" id="RDK92843.1"/>
    </source>
</evidence>
<dbReference type="OrthoDB" id="5443440at2"/>
<dbReference type="PANTHER" id="PTHR42978:SF6">
    <property type="entry name" value="QUORUM-QUENCHING LACTONASE YTNP-RELATED"/>
    <property type="match status" value="1"/>
</dbReference>
<dbReference type="Gene3D" id="3.60.15.10">
    <property type="entry name" value="Ribonuclease Z/Hydroxyacylglutathione hydrolase-like"/>
    <property type="match status" value="1"/>
</dbReference>
<dbReference type="InterPro" id="IPR051013">
    <property type="entry name" value="MBL_superfamily_lactonases"/>
</dbReference>
<evidence type="ECO:0000256" key="5">
    <source>
        <dbReference type="SAM" id="SignalP"/>
    </source>
</evidence>
<evidence type="ECO:0000256" key="2">
    <source>
        <dbReference type="ARBA" id="ARBA00022723"/>
    </source>
</evidence>
<evidence type="ECO:0000256" key="4">
    <source>
        <dbReference type="ARBA" id="ARBA00022833"/>
    </source>
</evidence>